<feature type="domain" description="Phosphoribosylformylglycinamidine synthase linker" evidence="11">
    <location>
        <begin position="12"/>
        <end position="58"/>
    </location>
</feature>
<dbReference type="EC" id="6.3.5.3" evidence="8"/>
<comment type="caution">
    <text evidence="12">The sequence shown here is derived from an EMBL/GenBank/DDBJ whole genome shotgun (WGS) entry which is preliminary data.</text>
</comment>
<feature type="binding site" evidence="8">
    <location>
        <position position="57"/>
    </location>
    <ligand>
        <name>ATP</name>
        <dbReference type="ChEBI" id="CHEBI:30616"/>
    </ligand>
</feature>
<feature type="binding site" evidence="8">
    <location>
        <position position="535"/>
    </location>
    <ligand>
        <name>ATP</name>
        <dbReference type="ChEBI" id="CHEBI:30616"/>
    </ligand>
</feature>
<evidence type="ECO:0000313" key="13">
    <source>
        <dbReference type="Proteomes" id="UP000053557"/>
    </source>
</evidence>
<dbReference type="CDD" id="cd02204">
    <property type="entry name" value="PurL_repeat2"/>
    <property type="match status" value="1"/>
</dbReference>
<evidence type="ECO:0000256" key="7">
    <source>
        <dbReference type="ARBA" id="ARBA00022842"/>
    </source>
</evidence>
<comment type="function">
    <text evidence="8">Part of the phosphoribosylformylglycinamidine synthase complex involved in the purines biosynthetic pathway. Catalyzes the ATP-dependent conversion of formylglycinamide ribonucleotide (FGAR) and glutamine to yield formylglycinamidine ribonucleotide (FGAM) and glutamate. The FGAM synthase complex is composed of three subunits. PurQ produces an ammonia molecule by converting glutamine to glutamate. PurL transfers the ammonia molecule to FGAR to form FGAM in an ATP-dependent manner. PurS interacts with PurQ and PurL and is thought to assist in the transfer of the ammonia molecule from PurQ to PurL.</text>
</comment>
<feature type="binding site" evidence="8">
    <location>
        <position position="498"/>
    </location>
    <ligand>
        <name>ATP</name>
        <dbReference type="ChEBI" id="CHEBI:30616"/>
    </ligand>
</feature>
<comment type="subcellular location">
    <subcellularLocation>
        <location evidence="8">Cytoplasm</location>
    </subcellularLocation>
</comment>
<feature type="binding site" evidence="8">
    <location>
        <begin position="315"/>
        <end position="317"/>
    </location>
    <ligand>
        <name>substrate</name>
    </ligand>
</feature>
<feature type="binding site" evidence="8">
    <location>
        <begin position="99"/>
        <end position="102"/>
    </location>
    <ligand>
        <name>substrate</name>
    </ligand>
</feature>
<feature type="active site" evidence="8">
    <location>
        <position position="54"/>
    </location>
</feature>
<dbReference type="Pfam" id="PF18072">
    <property type="entry name" value="FGAR-AT_linker"/>
    <property type="match status" value="1"/>
</dbReference>
<dbReference type="SUPFAM" id="SSF56042">
    <property type="entry name" value="PurM C-terminal domain-like"/>
    <property type="match status" value="2"/>
</dbReference>
<feature type="binding site" evidence="8">
    <location>
        <position position="98"/>
    </location>
    <ligand>
        <name>Mg(2+)</name>
        <dbReference type="ChEBI" id="CHEBI:18420"/>
        <label>1</label>
    </ligand>
</feature>
<dbReference type="Gene3D" id="3.30.1330.10">
    <property type="entry name" value="PurM-like, N-terminal domain"/>
    <property type="match status" value="2"/>
</dbReference>
<dbReference type="InterPro" id="IPR010074">
    <property type="entry name" value="PRibForGlyAmidine_synth_PurL"/>
</dbReference>
<feature type="active site" description="Proton acceptor" evidence="8">
    <location>
        <position position="100"/>
    </location>
</feature>
<dbReference type="RefSeq" id="WP_067717173.1">
    <property type="nucleotide sequence ID" value="NZ_LPVJ01000051.1"/>
</dbReference>
<keyword evidence="6 8" id="KW-0067">ATP-binding</keyword>
<gene>
    <name evidence="8" type="primary">purL</name>
    <name evidence="12" type="ORF">ATW55_02850</name>
</gene>
<keyword evidence="5 8" id="KW-0658">Purine biosynthesis</keyword>
<feature type="domain" description="PurM-like C-terminal" evidence="10">
    <location>
        <begin position="578"/>
        <end position="723"/>
    </location>
</feature>
<keyword evidence="13" id="KW-1185">Reference proteome</keyword>
<dbReference type="GO" id="GO:0000287">
    <property type="term" value="F:magnesium ion binding"/>
    <property type="evidence" value="ECO:0007669"/>
    <property type="project" value="UniProtKB-UniRule"/>
</dbReference>
<dbReference type="PIRSF" id="PIRSF001587">
    <property type="entry name" value="FGAM_synthase_II"/>
    <property type="match status" value="1"/>
</dbReference>
<dbReference type="HAMAP" id="MF_00420">
    <property type="entry name" value="PurL_2"/>
    <property type="match status" value="1"/>
</dbReference>
<feature type="binding site" evidence="8">
    <location>
        <position position="536"/>
    </location>
    <ligand>
        <name>Mg(2+)</name>
        <dbReference type="ChEBI" id="CHEBI:18420"/>
        <label>1</label>
    </ligand>
</feature>
<dbReference type="FunFam" id="3.30.1330.10:FF:000004">
    <property type="entry name" value="Phosphoribosylformylglycinamidine synthase subunit PurL"/>
    <property type="match status" value="1"/>
</dbReference>
<dbReference type="SUPFAM" id="SSF55326">
    <property type="entry name" value="PurM N-terminal domain-like"/>
    <property type="match status" value="2"/>
</dbReference>
<evidence type="ECO:0000259" key="10">
    <source>
        <dbReference type="Pfam" id="PF02769"/>
    </source>
</evidence>
<dbReference type="NCBIfam" id="TIGR01736">
    <property type="entry name" value="FGAM_synth_II"/>
    <property type="match status" value="1"/>
</dbReference>
<feature type="domain" description="PurM-like N-terminal" evidence="9">
    <location>
        <begin position="79"/>
        <end position="194"/>
    </location>
</feature>
<dbReference type="Proteomes" id="UP000053557">
    <property type="component" value="Unassembled WGS sequence"/>
</dbReference>
<feature type="binding site" evidence="8">
    <location>
        <position position="271"/>
    </location>
    <ligand>
        <name>Mg(2+)</name>
        <dbReference type="ChEBI" id="CHEBI:18420"/>
        <label>2</label>
    </ligand>
</feature>
<evidence type="ECO:0000256" key="1">
    <source>
        <dbReference type="ARBA" id="ARBA00022490"/>
    </source>
</evidence>
<dbReference type="CDD" id="cd02203">
    <property type="entry name" value="PurL_repeat1"/>
    <property type="match status" value="1"/>
</dbReference>
<comment type="catalytic activity">
    <reaction evidence="8">
        <text>N(2)-formyl-N(1)-(5-phospho-beta-D-ribosyl)glycinamide + L-glutamine + ATP + H2O = 2-formamido-N(1)-(5-O-phospho-beta-D-ribosyl)acetamidine + L-glutamate + ADP + phosphate + H(+)</text>
        <dbReference type="Rhea" id="RHEA:17129"/>
        <dbReference type="ChEBI" id="CHEBI:15377"/>
        <dbReference type="ChEBI" id="CHEBI:15378"/>
        <dbReference type="ChEBI" id="CHEBI:29985"/>
        <dbReference type="ChEBI" id="CHEBI:30616"/>
        <dbReference type="ChEBI" id="CHEBI:43474"/>
        <dbReference type="ChEBI" id="CHEBI:58359"/>
        <dbReference type="ChEBI" id="CHEBI:147286"/>
        <dbReference type="ChEBI" id="CHEBI:147287"/>
        <dbReference type="ChEBI" id="CHEBI:456216"/>
        <dbReference type="EC" id="6.3.5.3"/>
    </reaction>
</comment>
<keyword evidence="2 8" id="KW-0436">Ligase</keyword>
<feature type="domain" description="PurM-like N-terminal" evidence="9">
    <location>
        <begin position="441"/>
        <end position="559"/>
    </location>
</feature>
<evidence type="ECO:0000256" key="5">
    <source>
        <dbReference type="ARBA" id="ARBA00022755"/>
    </source>
</evidence>
<dbReference type="InterPro" id="IPR041609">
    <property type="entry name" value="PurL_linker"/>
</dbReference>
<proteinExistence type="inferred from homology"/>
<evidence type="ECO:0000256" key="2">
    <source>
        <dbReference type="ARBA" id="ARBA00022598"/>
    </source>
</evidence>
<sequence length="750" mass="80499">MAMRREPTEQEIRDQRMYVKFGLTDDEYARICTRLGRLPNYTETGVFSVMWSEHCSYKSSRKHLRRFPTKGSHVLQGPGENAGIIDIGDNLAVSFKMESHNHPTAVEPYQGAATGVGGIIRDVFTMGARPIALLNSLRFGTLDQARTRYLFSHAVEGIAFYGNCIGIPTVGGEVVFDARYAENPLVNAMCIGLMTHDQIATGHASGVGNPVLVVGAKTGRDGIHGATFASAQDPNEKERSAVQVGDPFMEKLLLEACLELIATGRVVGIQDMGAAGLTSSSAEMASRAGSGLTLDVSRVPCRETGMSPYEIMLSESQERMLVVMKEGESAIAEEIFAKWGLEATVIGRVTDDGYLRITEGERVAAELPIKALVDEAPVLDRPAVRPAYLDQLRVAPVRLSAQGDMTETLLALVAEPTIASKEWVYRQYDTMVRTETLVRPGADAAVIGIPDSQKAIATSADGNGKYVYLNPRQGGAMAVAEAARNIVCTGARPLAVTDCLNYGNPEKPEIFYQFRESIDGMSEACERLGTPVISGNVSFYNETGGQDIYPTPIIGMVGLLEQAERLVTSAFKRGEGAVYLLAPKGQSIRDGLGGSAYLAMKRPDEALSYQLPAFDLDAEKTVQDACLTLAEAGVLAAAHDVSDGGLAVALAESCVQGDVGIAVAVSVAADDEQEALLFGESPSRILVQVCAGQEKRLKELVSSFSVSLLPLGDVTETDRFHITLNEKTAIDAEVSALRDAWRGAIASWMN</sequence>
<comment type="similarity">
    <text evidence="8">Belongs to the FGAMS family.</text>
</comment>
<dbReference type="PANTHER" id="PTHR43555">
    <property type="entry name" value="PHOSPHORIBOSYLFORMYLGLYCINAMIDINE SYNTHASE SUBUNIT PURL"/>
    <property type="match status" value="1"/>
</dbReference>
<dbReference type="InterPro" id="IPR036676">
    <property type="entry name" value="PurM-like_C_sf"/>
</dbReference>
<dbReference type="OrthoDB" id="9804441at2"/>
<evidence type="ECO:0000259" key="9">
    <source>
        <dbReference type="Pfam" id="PF00586"/>
    </source>
</evidence>
<comment type="subunit">
    <text evidence="8">Monomer. Part of the FGAM synthase complex composed of 1 PurL, 1 PurQ and 2 PurS subunits.</text>
</comment>
<dbReference type="PANTHER" id="PTHR43555:SF1">
    <property type="entry name" value="PHOSPHORIBOSYLFORMYLGLYCINAMIDINE SYNTHASE SUBUNIT PURL"/>
    <property type="match status" value="1"/>
</dbReference>
<feature type="binding site" evidence="8">
    <location>
        <position position="538"/>
    </location>
    <ligand>
        <name>substrate</name>
    </ligand>
</feature>
<dbReference type="UniPathway" id="UPA00074">
    <property type="reaction ID" value="UER00128"/>
</dbReference>
<organism evidence="12 13">
    <name type="scientific">Ferroacidibacillus organovorans</name>
    <dbReference type="NCBI Taxonomy" id="1765683"/>
    <lineage>
        <taxon>Bacteria</taxon>
        <taxon>Bacillati</taxon>
        <taxon>Bacillota</taxon>
        <taxon>Bacilli</taxon>
        <taxon>Bacillales</taxon>
        <taxon>Alicyclobacillaceae</taxon>
        <taxon>Ferroacidibacillus</taxon>
    </lineage>
</organism>
<keyword evidence="7 8" id="KW-0460">Magnesium</keyword>
<comment type="pathway">
    <text evidence="8">Purine metabolism; IMP biosynthesis via de novo pathway; 5-amino-1-(5-phospho-D-ribosyl)imidazole from N(2)-formyl-N(1)-(5-phospho-D-ribosyl)glycinamide: step 1/2.</text>
</comment>
<dbReference type="Gene3D" id="3.90.650.10">
    <property type="entry name" value="PurM-like C-terminal domain"/>
    <property type="match status" value="2"/>
</dbReference>
<dbReference type="Pfam" id="PF00586">
    <property type="entry name" value="AIRS"/>
    <property type="match status" value="2"/>
</dbReference>
<protein>
    <recommendedName>
        <fullName evidence="8">Phosphoribosylformylglycinamidine synthase subunit PurL</fullName>
        <shortName evidence="8">FGAM synthase</shortName>
        <ecNumber evidence="8">6.3.5.3</ecNumber>
    </recommendedName>
    <alternativeName>
        <fullName evidence="8">Formylglycinamide ribonucleotide amidotransferase subunit II</fullName>
        <shortName evidence="8">FGAR amidotransferase II</shortName>
        <shortName evidence="8">FGAR-AT II</shortName>
    </alternativeName>
    <alternativeName>
        <fullName evidence="8">Glutamine amidotransferase PurL</fullName>
    </alternativeName>
    <alternativeName>
        <fullName evidence="8">Phosphoribosylformylglycinamidine synthase subunit II</fullName>
    </alternativeName>
</protein>
<evidence type="ECO:0000256" key="4">
    <source>
        <dbReference type="ARBA" id="ARBA00022741"/>
    </source>
</evidence>
<keyword evidence="1 8" id="KW-0963">Cytoplasm</keyword>
<evidence type="ECO:0000256" key="8">
    <source>
        <dbReference type="HAMAP-Rule" id="MF_00420"/>
    </source>
</evidence>
<dbReference type="GO" id="GO:0005524">
    <property type="term" value="F:ATP binding"/>
    <property type="evidence" value="ECO:0007669"/>
    <property type="project" value="UniProtKB-UniRule"/>
</dbReference>
<comment type="caution">
    <text evidence="8">Lacks conserved residue(s) required for the propagation of feature annotation.</text>
</comment>
<keyword evidence="3 8" id="KW-0479">Metal-binding</keyword>
<evidence type="ECO:0000256" key="6">
    <source>
        <dbReference type="ARBA" id="ARBA00022840"/>
    </source>
</evidence>
<dbReference type="AlphaFoldDB" id="A0A117SXI3"/>
<feature type="binding site" evidence="8">
    <location>
        <position position="121"/>
    </location>
    <ligand>
        <name>substrate</name>
    </ligand>
</feature>
<name>A0A117SXI3_9BACL</name>
<dbReference type="InterPro" id="IPR016188">
    <property type="entry name" value="PurM-like_N"/>
</dbReference>
<feature type="binding site" evidence="8">
    <location>
        <position position="243"/>
    </location>
    <ligand>
        <name>substrate</name>
    </ligand>
</feature>
<dbReference type="EMBL" id="LPVJ01000051">
    <property type="protein sequence ID" value="KUO95421.1"/>
    <property type="molecule type" value="Genomic_DNA"/>
</dbReference>
<accession>A0A117SXI3</accession>
<dbReference type="GO" id="GO:0005737">
    <property type="term" value="C:cytoplasm"/>
    <property type="evidence" value="ECO:0007669"/>
    <property type="project" value="UniProtKB-SubCell"/>
</dbReference>
<dbReference type="InterPro" id="IPR010918">
    <property type="entry name" value="PurM-like_C_dom"/>
</dbReference>
<reference evidence="12 13" key="1">
    <citation type="submission" date="2015-12" db="EMBL/GenBank/DDBJ databases">
        <title>Draft genome sequence of Acidibacillus ferrooxidans ITV001, isolated from a chalcopyrite acid mine drainage site in Brazil.</title>
        <authorList>
            <person name="Dall'Agnol H."/>
            <person name="Nancucheo I."/>
            <person name="Johnson B."/>
            <person name="Oliveira R."/>
            <person name="Leite L."/>
            <person name="Pylro V."/>
            <person name="Nunes G.L."/>
            <person name="Tzotzos G."/>
            <person name="Fernandes G.R."/>
            <person name="Dutra J."/>
            <person name="Orellana S.C."/>
            <person name="Oliveira G."/>
        </authorList>
    </citation>
    <scope>NUCLEOTIDE SEQUENCE [LARGE SCALE GENOMIC DNA]</scope>
    <source>
        <strain evidence="13">ITV01</strain>
    </source>
</reference>
<dbReference type="GO" id="GO:0006189">
    <property type="term" value="P:'de novo' IMP biosynthetic process"/>
    <property type="evidence" value="ECO:0007669"/>
    <property type="project" value="UniProtKB-UniRule"/>
</dbReference>
<evidence type="ECO:0000313" key="12">
    <source>
        <dbReference type="EMBL" id="KUO95421.1"/>
    </source>
</evidence>
<evidence type="ECO:0000256" key="3">
    <source>
        <dbReference type="ARBA" id="ARBA00022723"/>
    </source>
</evidence>
<dbReference type="NCBIfam" id="NF002290">
    <property type="entry name" value="PRK01213.1"/>
    <property type="match status" value="1"/>
</dbReference>
<dbReference type="GO" id="GO:0004642">
    <property type="term" value="F:phosphoribosylformylglycinamidine synthase activity"/>
    <property type="evidence" value="ECO:0007669"/>
    <property type="project" value="UniProtKB-UniRule"/>
</dbReference>
<keyword evidence="4 8" id="KW-0547">Nucleotide-binding</keyword>
<feature type="domain" description="PurM-like C-terminal" evidence="10">
    <location>
        <begin position="207"/>
        <end position="357"/>
    </location>
</feature>
<evidence type="ECO:0000259" key="11">
    <source>
        <dbReference type="Pfam" id="PF18072"/>
    </source>
</evidence>
<feature type="binding site" evidence="8">
    <location>
        <position position="122"/>
    </location>
    <ligand>
        <name>Mg(2+)</name>
        <dbReference type="ChEBI" id="CHEBI:18420"/>
        <label>2</label>
    </ligand>
</feature>
<dbReference type="Pfam" id="PF02769">
    <property type="entry name" value="AIRS_C"/>
    <property type="match status" value="2"/>
</dbReference>
<feature type="binding site" evidence="8">
    <location>
        <position position="96"/>
    </location>
    <ligand>
        <name>ATP</name>
        <dbReference type="ChEBI" id="CHEBI:30616"/>
    </ligand>
</feature>
<dbReference type="InterPro" id="IPR036921">
    <property type="entry name" value="PurM-like_N_sf"/>
</dbReference>